<organism evidence="6 7">
    <name type="scientific">Candidatus Uhrbacteria bacterium RIFCSPLOWO2_01_FULL_47_25</name>
    <dbReference type="NCBI Taxonomy" id="1802402"/>
    <lineage>
        <taxon>Bacteria</taxon>
        <taxon>Candidatus Uhriibacteriota</taxon>
    </lineage>
</organism>
<dbReference type="GO" id="GO:0006310">
    <property type="term" value="P:DNA recombination"/>
    <property type="evidence" value="ECO:0007669"/>
    <property type="project" value="UniProtKB-KW"/>
</dbReference>
<evidence type="ECO:0008006" key="8">
    <source>
        <dbReference type="Google" id="ProtNLM"/>
    </source>
</evidence>
<evidence type="ECO:0000256" key="1">
    <source>
        <dbReference type="ARBA" id="ARBA00003416"/>
    </source>
</evidence>
<evidence type="ECO:0000313" key="6">
    <source>
        <dbReference type="EMBL" id="OGL82620.1"/>
    </source>
</evidence>
<gene>
    <name evidence="6" type="ORF">A2936_04780</name>
</gene>
<keyword evidence="3 5" id="KW-0175">Coiled coil</keyword>
<evidence type="ECO:0000256" key="5">
    <source>
        <dbReference type="SAM" id="Coils"/>
    </source>
</evidence>
<proteinExistence type="inferred from homology"/>
<dbReference type="PANTHER" id="PTHR30563:SF0">
    <property type="entry name" value="DNA RECOMBINATION PROTEIN RMUC"/>
    <property type="match status" value="1"/>
</dbReference>
<comment type="caution">
    <text evidence="6">The sequence shown here is derived from an EMBL/GenBank/DDBJ whole genome shotgun (WGS) entry which is preliminary data.</text>
</comment>
<dbReference type="InterPro" id="IPR003798">
    <property type="entry name" value="DNA_recombination_RmuC"/>
</dbReference>
<dbReference type="Proteomes" id="UP000176846">
    <property type="component" value="Unassembled WGS sequence"/>
</dbReference>
<dbReference type="Pfam" id="PF02646">
    <property type="entry name" value="RmuC"/>
    <property type="match status" value="1"/>
</dbReference>
<accession>A0A1F7UWG1</accession>
<dbReference type="EMBL" id="MGEK01000015">
    <property type="protein sequence ID" value="OGL82620.1"/>
    <property type="molecule type" value="Genomic_DNA"/>
</dbReference>
<evidence type="ECO:0000256" key="3">
    <source>
        <dbReference type="ARBA" id="ARBA00023054"/>
    </source>
</evidence>
<evidence type="ECO:0000256" key="4">
    <source>
        <dbReference type="ARBA" id="ARBA00023172"/>
    </source>
</evidence>
<sequence>MDILLLVVAVVVIVAVGLFVIERRLRRLLTTQPQDTGLVLLNQNVQGMQQRIDETTRTLNMRLDKAAEVIQGVSKELGQVQEIGRSMKDLQDFLRSPKLRGNIGEQVLKDLLEQYFPRANFDTQYQFNSGERVDAILKTDKGLIPIDAKFPMENFQKLQKAESDAERESFVRDFTKDVKKHVVDIAKKYILPSEGTVDFAIMYIPSESVYYEIIQQDEDLNEFAREKHVLFVSPNSFYYFMKVLMIGLEGKRVEESSRKILELLKAIQNDATKFGDQLGTLSGHITNAKNSLDRVNNEYAKLSGKIEDVRLLK</sequence>
<keyword evidence="4" id="KW-0233">DNA recombination</keyword>
<dbReference type="AlphaFoldDB" id="A0A1F7UWG1"/>
<protein>
    <recommendedName>
        <fullName evidence="8">DNA recombination protein RmuC</fullName>
    </recommendedName>
</protein>
<evidence type="ECO:0000313" key="7">
    <source>
        <dbReference type="Proteomes" id="UP000176846"/>
    </source>
</evidence>
<feature type="coiled-coil region" evidence="5">
    <location>
        <begin position="285"/>
        <end position="312"/>
    </location>
</feature>
<comment type="similarity">
    <text evidence="2">Belongs to the RmuC family.</text>
</comment>
<dbReference type="PANTHER" id="PTHR30563">
    <property type="entry name" value="DNA RECOMBINATION PROTEIN RMUC"/>
    <property type="match status" value="1"/>
</dbReference>
<comment type="function">
    <text evidence="1">Involved in DNA recombination.</text>
</comment>
<name>A0A1F7UWG1_9BACT</name>
<evidence type="ECO:0000256" key="2">
    <source>
        <dbReference type="ARBA" id="ARBA00009840"/>
    </source>
</evidence>
<reference evidence="6 7" key="1">
    <citation type="journal article" date="2016" name="Nat. Commun.">
        <title>Thousands of microbial genomes shed light on interconnected biogeochemical processes in an aquifer system.</title>
        <authorList>
            <person name="Anantharaman K."/>
            <person name="Brown C.T."/>
            <person name="Hug L.A."/>
            <person name="Sharon I."/>
            <person name="Castelle C.J."/>
            <person name="Probst A.J."/>
            <person name="Thomas B.C."/>
            <person name="Singh A."/>
            <person name="Wilkins M.J."/>
            <person name="Karaoz U."/>
            <person name="Brodie E.L."/>
            <person name="Williams K.H."/>
            <person name="Hubbard S.S."/>
            <person name="Banfield J.F."/>
        </authorList>
    </citation>
    <scope>NUCLEOTIDE SEQUENCE [LARGE SCALE GENOMIC DNA]</scope>
</reference>